<feature type="region of interest" description="Disordered" evidence="1">
    <location>
        <begin position="263"/>
        <end position="314"/>
    </location>
</feature>
<evidence type="ECO:0000256" key="1">
    <source>
        <dbReference type="SAM" id="MobiDB-lite"/>
    </source>
</evidence>
<feature type="compositionally biased region" description="Polar residues" evidence="1">
    <location>
        <begin position="45"/>
        <end position="60"/>
    </location>
</feature>
<reference evidence="3" key="1">
    <citation type="submission" date="2022-12" db="EMBL/GenBank/DDBJ databases">
        <authorList>
            <person name="Petersen C."/>
        </authorList>
    </citation>
    <scope>NUCLEOTIDE SEQUENCE</scope>
    <source>
        <strain evidence="3">IBT 29677</strain>
    </source>
</reference>
<reference evidence="3" key="2">
    <citation type="journal article" date="2023" name="IMA Fungus">
        <title>Comparative genomic study of the Penicillium genus elucidates a diverse pangenome and 15 lateral gene transfer events.</title>
        <authorList>
            <person name="Petersen C."/>
            <person name="Sorensen T."/>
            <person name="Nielsen M.R."/>
            <person name="Sondergaard T.E."/>
            <person name="Sorensen J.L."/>
            <person name="Fitzpatrick D.A."/>
            <person name="Frisvad J.C."/>
            <person name="Nielsen K.L."/>
        </authorList>
    </citation>
    <scope>NUCLEOTIDE SEQUENCE</scope>
    <source>
        <strain evidence="3">IBT 29677</strain>
    </source>
</reference>
<dbReference type="PANTHER" id="PTHR28244">
    <property type="entry name" value="RNA POLYMERASE I-SPECIFIC TRANSCRIPTION INITIATION FACTOR RRN11"/>
    <property type="match status" value="1"/>
</dbReference>
<dbReference type="AlphaFoldDB" id="A0A9W9W806"/>
<accession>A0A9W9W806</accession>
<name>A0A9W9W806_9EURO</name>
<evidence type="ECO:0000259" key="2">
    <source>
        <dbReference type="Pfam" id="PF15463"/>
    </source>
</evidence>
<dbReference type="OrthoDB" id="2159786at2759"/>
<feature type="compositionally biased region" description="Polar residues" evidence="1">
    <location>
        <begin position="229"/>
        <end position="239"/>
    </location>
</feature>
<feature type="compositionally biased region" description="Basic and acidic residues" evidence="1">
    <location>
        <begin position="200"/>
        <end position="210"/>
    </location>
</feature>
<feature type="region of interest" description="Disordered" evidence="1">
    <location>
        <begin position="419"/>
        <end position="446"/>
    </location>
</feature>
<keyword evidence="4" id="KW-1185">Reference proteome</keyword>
<comment type="caution">
    <text evidence="3">The sequence shown here is derived from an EMBL/GenBank/DDBJ whole genome shotgun (WGS) entry which is preliminary data.</text>
</comment>
<feature type="compositionally biased region" description="Polar residues" evidence="1">
    <location>
        <begin position="107"/>
        <end position="127"/>
    </location>
</feature>
<dbReference type="InterPro" id="IPR029178">
    <property type="entry name" value="Ecm11_C"/>
</dbReference>
<dbReference type="GO" id="GO:0001164">
    <property type="term" value="F:RNA polymerase I core promoter sequence-specific DNA binding"/>
    <property type="evidence" value="ECO:0007669"/>
    <property type="project" value="TreeGrafter"/>
</dbReference>
<gene>
    <name evidence="3" type="ORF">N7509_001993</name>
</gene>
<feature type="region of interest" description="Disordered" evidence="1">
    <location>
        <begin position="1"/>
        <end position="27"/>
    </location>
</feature>
<dbReference type="GO" id="GO:0042790">
    <property type="term" value="P:nucleolar large rRNA transcription by RNA polymerase I"/>
    <property type="evidence" value="ECO:0007669"/>
    <property type="project" value="TreeGrafter"/>
</dbReference>
<dbReference type="InterPro" id="IPR053029">
    <property type="entry name" value="RNA_pol_I-specific_init_factor"/>
</dbReference>
<feature type="compositionally biased region" description="Basic and acidic residues" evidence="1">
    <location>
        <begin position="74"/>
        <end position="84"/>
    </location>
</feature>
<proteinExistence type="predicted"/>
<dbReference type="GeneID" id="81365610"/>
<dbReference type="GO" id="GO:0070860">
    <property type="term" value="C:RNA polymerase I core factor complex"/>
    <property type="evidence" value="ECO:0007669"/>
    <property type="project" value="TreeGrafter"/>
</dbReference>
<evidence type="ECO:0000313" key="4">
    <source>
        <dbReference type="Proteomes" id="UP001147747"/>
    </source>
</evidence>
<dbReference type="RefSeq" id="XP_056492425.1">
    <property type="nucleotide sequence ID" value="XM_056626630.1"/>
</dbReference>
<evidence type="ECO:0000313" key="3">
    <source>
        <dbReference type="EMBL" id="KAJ5408110.1"/>
    </source>
</evidence>
<feature type="compositionally biased region" description="Pro residues" evidence="1">
    <location>
        <begin position="424"/>
        <end position="440"/>
    </location>
</feature>
<organism evidence="3 4">
    <name type="scientific">Penicillium cosmopolitanum</name>
    <dbReference type="NCBI Taxonomy" id="1131564"/>
    <lineage>
        <taxon>Eukaryota</taxon>
        <taxon>Fungi</taxon>
        <taxon>Dikarya</taxon>
        <taxon>Ascomycota</taxon>
        <taxon>Pezizomycotina</taxon>
        <taxon>Eurotiomycetes</taxon>
        <taxon>Eurotiomycetidae</taxon>
        <taxon>Eurotiales</taxon>
        <taxon>Aspergillaceae</taxon>
        <taxon>Penicillium</taxon>
    </lineage>
</organism>
<dbReference type="Pfam" id="PF15463">
    <property type="entry name" value="ECM11"/>
    <property type="match status" value="1"/>
</dbReference>
<dbReference type="Proteomes" id="UP001147747">
    <property type="component" value="Unassembled WGS sequence"/>
</dbReference>
<feature type="domain" description="Extracellular mutant protein 11 C-terminal" evidence="2">
    <location>
        <begin position="400"/>
        <end position="541"/>
    </location>
</feature>
<feature type="region of interest" description="Disordered" evidence="1">
    <location>
        <begin position="39"/>
        <end position="244"/>
    </location>
</feature>
<dbReference type="PANTHER" id="PTHR28244:SF1">
    <property type="entry name" value="RNA POLYMERASE I-SPECIFIC TRANSCRIPTION INITIATION FACTOR RRN11"/>
    <property type="match status" value="1"/>
</dbReference>
<dbReference type="EMBL" id="JAPZBU010000004">
    <property type="protein sequence ID" value="KAJ5408110.1"/>
    <property type="molecule type" value="Genomic_DNA"/>
</dbReference>
<feature type="region of interest" description="Disordered" evidence="1">
    <location>
        <begin position="341"/>
        <end position="403"/>
    </location>
</feature>
<protein>
    <recommendedName>
        <fullName evidence="2">Extracellular mutant protein 11 C-terminal domain-containing protein</fullName>
    </recommendedName>
</protein>
<dbReference type="GO" id="GO:0017025">
    <property type="term" value="F:TBP-class protein binding"/>
    <property type="evidence" value="ECO:0007669"/>
    <property type="project" value="TreeGrafter"/>
</dbReference>
<sequence length="546" mass="60345">MGVGDYVHSREAGQPRAPADLGPLQRKLRAEQAKVGLPASYLDAPNSNNSAVPRSFQQLNAPPDQVRPTTENTHPQDGEQRDPFDTDVEGVDDSTIAGTSVFGYEDSPQQPQPVSNAIVGETTTSPRPSYLPRPARGHRNSWYGGGLGLGDQLMKKAGFDTDDAGDTTSQATSSTGGDDEKSEEPNTKPLPWQASHKHRSTEEPLSKRLENFWSASRKTSAKPMGTVTVEPQLQPQSPGRENIAPETQAPARKLGHMLPPTSARKIILPHSMSGTGTPRTRTRFSPPKQSLFDRLDISPTRHGSEPPPETGRTISMTAFQEPDHSEEGSLHDLDETIRIGSSRASEHSVHPFDMTNISDLDRDDDDGDLMRDPFLSRSTAQRERRNTVIRTNNKRQLEGDYPPQVLYQKSFTELQAEPFEKAPTPTPPPPVKSPPLPPNPALLAGMQSSNGAASQLLGLSDQDRETYLSRMSVDEWEDCGDQLIDRFSHLLTEMKQLRRARRRTAAVFENEVLRRHEQIESHDSELSMKLNEMRSGGVEVLRGRSS</sequence>